<evidence type="ECO:0000313" key="7">
    <source>
        <dbReference type="Proteomes" id="UP000284676"/>
    </source>
</evidence>
<evidence type="ECO:0000256" key="1">
    <source>
        <dbReference type="ARBA" id="ARBA00004141"/>
    </source>
</evidence>
<dbReference type="PANTHER" id="PTHR37306">
    <property type="entry name" value="COLICIN V PRODUCTION PROTEIN"/>
    <property type="match status" value="1"/>
</dbReference>
<dbReference type="PANTHER" id="PTHR37306:SF1">
    <property type="entry name" value="COLICIN V PRODUCTION PROTEIN"/>
    <property type="match status" value="1"/>
</dbReference>
<feature type="transmembrane region" description="Helical" evidence="5">
    <location>
        <begin position="60"/>
        <end position="82"/>
    </location>
</feature>
<feature type="transmembrane region" description="Helical" evidence="5">
    <location>
        <begin position="28"/>
        <end position="48"/>
    </location>
</feature>
<dbReference type="AlphaFoldDB" id="A0A414PYG6"/>
<name>A0A414PYG6_FUSMR</name>
<comment type="subcellular location">
    <subcellularLocation>
        <location evidence="1">Membrane</location>
        <topology evidence="1">Multi-pass membrane protein</topology>
    </subcellularLocation>
</comment>
<dbReference type="EMBL" id="QRHL01000004">
    <property type="protein sequence ID" value="RHF73556.1"/>
    <property type="molecule type" value="Genomic_DNA"/>
</dbReference>
<proteinExistence type="predicted"/>
<evidence type="ECO:0000313" key="6">
    <source>
        <dbReference type="EMBL" id="RHF73556.1"/>
    </source>
</evidence>
<reference evidence="6 7" key="1">
    <citation type="submission" date="2018-08" db="EMBL/GenBank/DDBJ databases">
        <title>A genome reference for cultivated species of the human gut microbiota.</title>
        <authorList>
            <person name="Zou Y."/>
            <person name="Xue W."/>
            <person name="Luo G."/>
        </authorList>
    </citation>
    <scope>NUCLEOTIDE SEQUENCE [LARGE SCALE GENOMIC DNA]</scope>
    <source>
        <strain evidence="6 7">AM25-1</strain>
    </source>
</reference>
<feature type="transmembrane region" description="Helical" evidence="5">
    <location>
        <begin position="94"/>
        <end position="120"/>
    </location>
</feature>
<keyword evidence="2 5" id="KW-0812">Transmembrane</keyword>
<accession>A0A414PYG6</accession>
<protein>
    <submittedName>
        <fullName evidence="6">CvpA family protein</fullName>
    </submittedName>
</protein>
<keyword evidence="4 5" id="KW-0472">Membrane</keyword>
<dbReference type="RefSeq" id="WP_005886744.1">
    <property type="nucleotide sequence ID" value="NZ_CABMMQ010000002.1"/>
</dbReference>
<evidence type="ECO:0000256" key="4">
    <source>
        <dbReference type="ARBA" id="ARBA00023136"/>
    </source>
</evidence>
<dbReference type="GO" id="GO:0016020">
    <property type="term" value="C:membrane"/>
    <property type="evidence" value="ECO:0007669"/>
    <property type="project" value="UniProtKB-SubCell"/>
</dbReference>
<evidence type="ECO:0000256" key="2">
    <source>
        <dbReference type="ARBA" id="ARBA00022692"/>
    </source>
</evidence>
<keyword evidence="3 5" id="KW-1133">Transmembrane helix</keyword>
<dbReference type="Proteomes" id="UP000284676">
    <property type="component" value="Unassembled WGS sequence"/>
</dbReference>
<evidence type="ECO:0000256" key="5">
    <source>
        <dbReference type="SAM" id="Phobius"/>
    </source>
</evidence>
<organism evidence="6 7">
    <name type="scientific">Fusobacterium mortiferum</name>
    <dbReference type="NCBI Taxonomy" id="850"/>
    <lineage>
        <taxon>Bacteria</taxon>
        <taxon>Fusobacteriati</taxon>
        <taxon>Fusobacteriota</taxon>
        <taxon>Fusobacteriia</taxon>
        <taxon>Fusobacteriales</taxon>
        <taxon>Fusobacteriaceae</taxon>
        <taxon>Fusobacterium</taxon>
    </lineage>
</organism>
<dbReference type="InterPro" id="IPR003825">
    <property type="entry name" value="Colicin-V_CvpA"/>
</dbReference>
<dbReference type="GO" id="GO:0009403">
    <property type="term" value="P:toxin biosynthetic process"/>
    <property type="evidence" value="ECO:0007669"/>
    <property type="project" value="InterPro"/>
</dbReference>
<gene>
    <name evidence="6" type="ORF">DW663_04620</name>
</gene>
<sequence>MYLDIIILVVLILAILDGLKNGLFVEFLSVFGLVINFIAARYFTPILIQFLNLKSNDTNYFIVYIVMFWAVYIVIGLILHFLKNIMEGLTKGFVLRILGGIIGAAKGAVLALVVIFIFNFTSDLLPEIKKYGNNSRAAETMLKVAPLIEEYIPKVFKEKLDAVKNEKLIDKYMNKIF</sequence>
<dbReference type="GeneID" id="62764321"/>
<comment type="caution">
    <text evidence="6">The sequence shown here is derived from an EMBL/GenBank/DDBJ whole genome shotgun (WGS) entry which is preliminary data.</text>
</comment>
<dbReference type="Pfam" id="PF02674">
    <property type="entry name" value="Colicin_V"/>
    <property type="match status" value="1"/>
</dbReference>
<evidence type="ECO:0000256" key="3">
    <source>
        <dbReference type="ARBA" id="ARBA00022989"/>
    </source>
</evidence>